<organism evidence="1 2">
    <name type="scientific">Prunus dulcis</name>
    <name type="common">Almond</name>
    <name type="synonym">Amygdalus dulcis</name>
    <dbReference type="NCBI Taxonomy" id="3755"/>
    <lineage>
        <taxon>Eukaryota</taxon>
        <taxon>Viridiplantae</taxon>
        <taxon>Streptophyta</taxon>
        <taxon>Embryophyta</taxon>
        <taxon>Tracheophyta</taxon>
        <taxon>Spermatophyta</taxon>
        <taxon>Magnoliopsida</taxon>
        <taxon>eudicotyledons</taxon>
        <taxon>Gunneridae</taxon>
        <taxon>Pentapetalae</taxon>
        <taxon>rosids</taxon>
        <taxon>fabids</taxon>
        <taxon>Rosales</taxon>
        <taxon>Rosaceae</taxon>
        <taxon>Amygdaloideae</taxon>
        <taxon>Amygdaleae</taxon>
        <taxon>Prunus</taxon>
    </lineage>
</organism>
<dbReference type="EMBL" id="CABIKO010000388">
    <property type="protein sequence ID" value="VVA35433.1"/>
    <property type="molecule type" value="Genomic_DNA"/>
</dbReference>
<sequence length="120" mass="13188">MRASPLIISPSRSIRDNPTLVSSDGSFELGFFRPGISTNRYLGMETLHINALASTTHQLRIFNTFGCPTTHINAVEKSSVEPFAPDLASLHPLGSQFSQRKSSPHTKGLEARFIVSETLF</sequence>
<dbReference type="Gramene" id="VVA35433">
    <property type="protein sequence ID" value="VVA35433"/>
    <property type="gene ID" value="Prudul26B035828"/>
</dbReference>
<dbReference type="AlphaFoldDB" id="A0A5E4G6Z8"/>
<evidence type="ECO:0000313" key="1">
    <source>
        <dbReference type="EMBL" id="VVA35433.1"/>
    </source>
</evidence>
<accession>A0A5E4G6Z8</accession>
<name>A0A5E4G6Z8_PRUDU</name>
<proteinExistence type="predicted"/>
<dbReference type="InParanoid" id="A0A5E4G6Z8"/>
<gene>
    <name evidence="1" type="ORF">ALMOND_2B035828</name>
</gene>
<evidence type="ECO:0000313" key="2">
    <source>
        <dbReference type="Proteomes" id="UP000327085"/>
    </source>
</evidence>
<protein>
    <submittedName>
        <fullName evidence="1">Uncharacterized protein</fullName>
    </submittedName>
</protein>
<reference evidence="2" key="1">
    <citation type="journal article" date="2020" name="Plant J.">
        <title>Transposons played a major role in the diversification between the closely related almond and peach genomes: results from the almond genome sequence.</title>
        <authorList>
            <person name="Alioto T."/>
            <person name="Alexiou K.G."/>
            <person name="Bardil A."/>
            <person name="Barteri F."/>
            <person name="Castanera R."/>
            <person name="Cruz F."/>
            <person name="Dhingra A."/>
            <person name="Duval H."/>
            <person name="Fernandez I Marti A."/>
            <person name="Frias L."/>
            <person name="Galan B."/>
            <person name="Garcia J.L."/>
            <person name="Howad W."/>
            <person name="Gomez-Garrido J."/>
            <person name="Gut M."/>
            <person name="Julca I."/>
            <person name="Morata J."/>
            <person name="Puigdomenech P."/>
            <person name="Ribeca P."/>
            <person name="Rubio Cabetas M.J."/>
            <person name="Vlasova A."/>
            <person name="Wirthensohn M."/>
            <person name="Garcia-Mas J."/>
            <person name="Gabaldon T."/>
            <person name="Casacuberta J.M."/>
            <person name="Arus P."/>
        </authorList>
    </citation>
    <scope>NUCLEOTIDE SEQUENCE [LARGE SCALE GENOMIC DNA]</scope>
    <source>
        <strain evidence="2">cv. Texas</strain>
    </source>
</reference>
<dbReference type="Proteomes" id="UP000327085">
    <property type="component" value="Chromosome 4"/>
</dbReference>